<dbReference type="EMBL" id="VILF01000006">
    <property type="protein sequence ID" value="MTJ45762.1"/>
    <property type="molecule type" value="Genomic_DNA"/>
</dbReference>
<sequence length="68" mass="8137">MNKYLLKISDPDISTLIFYSHLLELEHLYNSFKFLISGKCFYLTKTLCQFGTFIYKHFLLLNISYSTR</sequence>
<evidence type="ECO:0000313" key="1">
    <source>
        <dbReference type="EMBL" id="MTJ45762.1"/>
    </source>
</evidence>
<name>A0ACC7SC56_DOLFA</name>
<dbReference type="Proteomes" id="UP001517388">
    <property type="component" value="Unassembled WGS sequence"/>
</dbReference>
<evidence type="ECO:0000313" key="2">
    <source>
        <dbReference type="Proteomes" id="UP001517388"/>
    </source>
</evidence>
<organism evidence="1 2">
    <name type="scientific">Dolichospermum flos-aquae UHCC 0037</name>
    <dbReference type="NCBI Taxonomy" id="2590026"/>
    <lineage>
        <taxon>Bacteria</taxon>
        <taxon>Bacillati</taxon>
        <taxon>Cyanobacteriota</taxon>
        <taxon>Cyanophyceae</taxon>
        <taxon>Nostocales</taxon>
        <taxon>Aphanizomenonaceae</taxon>
        <taxon>Dolichospermum</taxon>
    </lineage>
</organism>
<protein>
    <submittedName>
        <fullName evidence="1">Uncharacterized protein</fullName>
    </submittedName>
</protein>
<proteinExistence type="predicted"/>
<reference evidence="2" key="1">
    <citation type="journal article" date="2020" name="Toxins">
        <title>Phylogenomic Analysis of Secondary Metabolism in the Toxic Cyanobacterial Genera Anabaena, Dolichospermum and Aphanizomenon.</title>
        <authorList>
            <person name="Oesterholm J."/>
            <person name="Popin R.V."/>
            <person name="Fewer D.P."/>
            <person name="Sivonen K."/>
        </authorList>
    </citation>
    <scope>NUCLEOTIDE SEQUENCE [LARGE SCALE GENOMIC DNA]</scope>
    <source>
        <strain evidence="2">UHCC 0037</strain>
    </source>
</reference>
<comment type="caution">
    <text evidence="1">The sequence shown here is derived from an EMBL/GenBank/DDBJ whole genome shotgun (WGS) entry which is preliminary data.</text>
</comment>
<keyword evidence="2" id="KW-1185">Reference proteome</keyword>
<gene>
    <name evidence="1" type="ORF">FJR39_22660</name>
</gene>
<accession>A0ACC7SC56</accession>